<dbReference type="CDD" id="cd06225">
    <property type="entry name" value="HAMP"/>
    <property type="match status" value="1"/>
</dbReference>
<dbReference type="CDD" id="cd00082">
    <property type="entry name" value="HisKA"/>
    <property type="match status" value="1"/>
</dbReference>
<accession>A0A1H8ZT48</accession>
<dbReference type="PANTHER" id="PTHR45528">
    <property type="entry name" value="SENSOR HISTIDINE KINASE CPXA"/>
    <property type="match status" value="1"/>
</dbReference>
<dbReference type="Gene3D" id="6.10.340.10">
    <property type="match status" value="1"/>
</dbReference>
<evidence type="ECO:0000256" key="6">
    <source>
        <dbReference type="ARBA" id="ARBA00022679"/>
    </source>
</evidence>
<dbReference type="InterPro" id="IPR036097">
    <property type="entry name" value="HisK_dim/P_sf"/>
</dbReference>
<evidence type="ECO:0000256" key="11">
    <source>
        <dbReference type="ARBA" id="ARBA00022989"/>
    </source>
</evidence>
<evidence type="ECO:0000256" key="8">
    <source>
        <dbReference type="ARBA" id="ARBA00022741"/>
    </source>
</evidence>
<dbReference type="SUPFAM" id="SSF158472">
    <property type="entry name" value="HAMP domain-like"/>
    <property type="match status" value="1"/>
</dbReference>
<dbReference type="Pfam" id="PF02518">
    <property type="entry name" value="HATPase_c"/>
    <property type="match status" value="1"/>
</dbReference>
<dbReference type="InterPro" id="IPR004358">
    <property type="entry name" value="Sig_transdc_His_kin-like_C"/>
</dbReference>
<dbReference type="EMBL" id="FOEL01000002">
    <property type="protein sequence ID" value="SEP67433.1"/>
    <property type="molecule type" value="Genomic_DNA"/>
</dbReference>
<dbReference type="GO" id="GO:0000155">
    <property type="term" value="F:phosphorelay sensor kinase activity"/>
    <property type="evidence" value="ECO:0007669"/>
    <property type="project" value="InterPro"/>
</dbReference>
<keyword evidence="4" id="KW-1003">Cell membrane</keyword>
<evidence type="ECO:0000256" key="10">
    <source>
        <dbReference type="ARBA" id="ARBA00022840"/>
    </source>
</evidence>
<dbReference type="PROSITE" id="PS50109">
    <property type="entry name" value="HIS_KIN"/>
    <property type="match status" value="1"/>
</dbReference>
<keyword evidence="7 14" id="KW-0812">Transmembrane</keyword>
<protein>
    <recommendedName>
        <fullName evidence="3">histidine kinase</fullName>
        <ecNumber evidence="3">2.7.13.3</ecNumber>
    </recommendedName>
</protein>
<sequence>MKIKSWLLITFFIVMVLPISGAYSLYVWINAYYQDKNVAEYFDKWTELNQVKAIVDNPALYQKNANLEEIEELTNGQLAITLYTKSGFVLYSSNPLQSGYVWKERIFKGLYVLQQSYNAFTYKEPVYHNGDLLGIYEIQLIRTDWVKGVEKRSWLVIIGSILLFLVIYIGVILLLNRKLNRPLRELMHQMRNFAKGEHIESNLSTRKDEIGSLAQTFVAMQHEIENTRVSLKVEQQQKEMMIASISHDLKTPLTAIQAYAESLLNNDLSQQQQEEYQQVIITKADRMKHMLEDLLMFTLLQSTSYELELVDVDGEEFFEMALSDYEPLCEEQGFTLDVFCDVDGLYAVHPKQFQRVIDNLLSNAWRYGEIGTSIGLAAVKAGSFPEWGFDFLKPALTKQEGMYMIVQNSGQGLPQKDIVKLFEPMYQADHARSKAGERGTGLGLNITKQIIEKHGGTVELLSSENIGTAVVCWLPPNKGVDEL</sequence>
<keyword evidence="11 14" id="KW-1133">Transmembrane helix</keyword>
<dbReference type="SMART" id="SM00388">
    <property type="entry name" value="HisKA"/>
    <property type="match status" value="1"/>
</dbReference>
<dbReference type="InterPro" id="IPR036890">
    <property type="entry name" value="HATPase_C_sf"/>
</dbReference>
<dbReference type="EC" id="2.7.13.3" evidence="3"/>
<keyword evidence="8" id="KW-0547">Nucleotide-binding</keyword>
<evidence type="ECO:0000256" key="13">
    <source>
        <dbReference type="ARBA" id="ARBA00023136"/>
    </source>
</evidence>
<comment type="catalytic activity">
    <reaction evidence="1">
        <text>ATP + protein L-histidine = ADP + protein N-phospho-L-histidine.</text>
        <dbReference type="EC" id="2.7.13.3"/>
    </reaction>
</comment>
<feature type="transmembrane region" description="Helical" evidence="14">
    <location>
        <begin position="7"/>
        <end position="29"/>
    </location>
</feature>
<dbReference type="InterPro" id="IPR003661">
    <property type="entry name" value="HisK_dim/P_dom"/>
</dbReference>
<dbReference type="Gene3D" id="3.30.565.10">
    <property type="entry name" value="Histidine kinase-like ATPase, C-terminal domain"/>
    <property type="match status" value="1"/>
</dbReference>
<feature type="domain" description="HAMP" evidence="16">
    <location>
        <begin position="177"/>
        <end position="229"/>
    </location>
</feature>
<evidence type="ECO:0000256" key="12">
    <source>
        <dbReference type="ARBA" id="ARBA00023012"/>
    </source>
</evidence>
<dbReference type="PANTHER" id="PTHR45528:SF1">
    <property type="entry name" value="SENSOR HISTIDINE KINASE CPXA"/>
    <property type="match status" value="1"/>
</dbReference>
<evidence type="ECO:0000256" key="7">
    <source>
        <dbReference type="ARBA" id="ARBA00022692"/>
    </source>
</evidence>
<dbReference type="CDD" id="cd00075">
    <property type="entry name" value="HATPase"/>
    <property type="match status" value="1"/>
</dbReference>
<keyword evidence="9 17" id="KW-0418">Kinase</keyword>
<comment type="caution">
    <text evidence="17">The sequence shown here is derived from an EMBL/GenBank/DDBJ whole genome shotgun (WGS) entry which is preliminary data.</text>
</comment>
<evidence type="ECO:0000256" key="2">
    <source>
        <dbReference type="ARBA" id="ARBA00004651"/>
    </source>
</evidence>
<dbReference type="GO" id="GO:0005524">
    <property type="term" value="F:ATP binding"/>
    <property type="evidence" value="ECO:0007669"/>
    <property type="project" value="UniProtKB-KW"/>
</dbReference>
<feature type="domain" description="Histidine kinase" evidence="15">
    <location>
        <begin position="244"/>
        <end position="478"/>
    </location>
</feature>
<dbReference type="InterPro" id="IPR003660">
    <property type="entry name" value="HAMP_dom"/>
</dbReference>
<dbReference type="AlphaFoldDB" id="A0A1H8ZT48"/>
<gene>
    <name evidence="17" type="ORF">SAMN02787113_00312</name>
</gene>
<evidence type="ECO:0000256" key="9">
    <source>
        <dbReference type="ARBA" id="ARBA00022777"/>
    </source>
</evidence>
<keyword evidence="5" id="KW-0597">Phosphoprotein</keyword>
<keyword evidence="13 14" id="KW-0472">Membrane</keyword>
<dbReference type="PROSITE" id="PS50885">
    <property type="entry name" value="HAMP"/>
    <property type="match status" value="1"/>
</dbReference>
<dbReference type="SUPFAM" id="SSF47384">
    <property type="entry name" value="Homodimeric domain of signal transducing histidine kinase"/>
    <property type="match status" value="1"/>
</dbReference>
<feature type="transmembrane region" description="Helical" evidence="14">
    <location>
        <begin position="154"/>
        <end position="175"/>
    </location>
</feature>
<dbReference type="SUPFAM" id="SSF55874">
    <property type="entry name" value="ATPase domain of HSP90 chaperone/DNA topoisomerase II/histidine kinase"/>
    <property type="match status" value="1"/>
</dbReference>
<dbReference type="Pfam" id="PF00512">
    <property type="entry name" value="HisKA"/>
    <property type="match status" value="1"/>
</dbReference>
<dbReference type="SMART" id="SM00304">
    <property type="entry name" value="HAMP"/>
    <property type="match status" value="1"/>
</dbReference>
<keyword evidence="12" id="KW-0902">Two-component regulatory system</keyword>
<dbReference type="InterPro" id="IPR005467">
    <property type="entry name" value="His_kinase_dom"/>
</dbReference>
<dbReference type="InterPro" id="IPR050398">
    <property type="entry name" value="HssS/ArlS-like"/>
</dbReference>
<dbReference type="GO" id="GO:0005886">
    <property type="term" value="C:plasma membrane"/>
    <property type="evidence" value="ECO:0007669"/>
    <property type="project" value="UniProtKB-SubCell"/>
</dbReference>
<name>A0A1H8ZT48_9BACI</name>
<evidence type="ECO:0000256" key="1">
    <source>
        <dbReference type="ARBA" id="ARBA00000085"/>
    </source>
</evidence>
<dbReference type="SMART" id="SM00387">
    <property type="entry name" value="HATPase_c"/>
    <property type="match status" value="1"/>
</dbReference>
<comment type="subcellular location">
    <subcellularLocation>
        <location evidence="2">Cell membrane</location>
        <topology evidence="2">Multi-pass membrane protein</topology>
    </subcellularLocation>
</comment>
<evidence type="ECO:0000256" key="5">
    <source>
        <dbReference type="ARBA" id="ARBA00022553"/>
    </source>
</evidence>
<dbReference type="Gene3D" id="1.10.287.130">
    <property type="match status" value="1"/>
</dbReference>
<evidence type="ECO:0000256" key="3">
    <source>
        <dbReference type="ARBA" id="ARBA00012438"/>
    </source>
</evidence>
<organism evidence="17 18">
    <name type="scientific">Lysinibacillus fusiformis</name>
    <dbReference type="NCBI Taxonomy" id="28031"/>
    <lineage>
        <taxon>Bacteria</taxon>
        <taxon>Bacillati</taxon>
        <taxon>Bacillota</taxon>
        <taxon>Bacilli</taxon>
        <taxon>Bacillales</taxon>
        <taxon>Bacillaceae</taxon>
        <taxon>Lysinibacillus</taxon>
    </lineage>
</organism>
<evidence type="ECO:0000259" key="16">
    <source>
        <dbReference type="PROSITE" id="PS50885"/>
    </source>
</evidence>
<keyword evidence="10" id="KW-0067">ATP-binding</keyword>
<dbReference type="RefSeq" id="WP_089984874.1">
    <property type="nucleotide sequence ID" value="NZ_CP189820.1"/>
</dbReference>
<evidence type="ECO:0000256" key="14">
    <source>
        <dbReference type="SAM" id="Phobius"/>
    </source>
</evidence>
<evidence type="ECO:0000313" key="17">
    <source>
        <dbReference type="EMBL" id="SEP67433.1"/>
    </source>
</evidence>
<dbReference type="InterPro" id="IPR003594">
    <property type="entry name" value="HATPase_dom"/>
</dbReference>
<dbReference type="PRINTS" id="PR00344">
    <property type="entry name" value="BCTRLSENSOR"/>
</dbReference>
<keyword evidence="6" id="KW-0808">Transferase</keyword>
<dbReference type="Pfam" id="PF00672">
    <property type="entry name" value="HAMP"/>
    <property type="match status" value="1"/>
</dbReference>
<evidence type="ECO:0000313" key="18">
    <source>
        <dbReference type="Proteomes" id="UP000199410"/>
    </source>
</evidence>
<evidence type="ECO:0000256" key="4">
    <source>
        <dbReference type="ARBA" id="ARBA00022475"/>
    </source>
</evidence>
<proteinExistence type="predicted"/>
<reference evidence="17 18" key="1">
    <citation type="submission" date="2016-10" db="EMBL/GenBank/DDBJ databases">
        <authorList>
            <person name="Varghese N."/>
            <person name="Submissions S."/>
        </authorList>
    </citation>
    <scope>NUCLEOTIDE SEQUENCE [LARGE SCALE GENOMIC DNA]</scope>
    <source>
        <strain evidence="17 18">TC-13</strain>
    </source>
</reference>
<dbReference type="Proteomes" id="UP000199410">
    <property type="component" value="Unassembled WGS sequence"/>
</dbReference>
<evidence type="ECO:0000259" key="15">
    <source>
        <dbReference type="PROSITE" id="PS50109"/>
    </source>
</evidence>